<dbReference type="AlphaFoldDB" id="A0A9P3LV82"/>
<accession>A0A9P3LV82</accession>
<organism evidence="2 3">
    <name type="scientific">Entomortierella parvispora</name>
    <dbReference type="NCBI Taxonomy" id="205924"/>
    <lineage>
        <taxon>Eukaryota</taxon>
        <taxon>Fungi</taxon>
        <taxon>Fungi incertae sedis</taxon>
        <taxon>Mucoromycota</taxon>
        <taxon>Mortierellomycotina</taxon>
        <taxon>Mortierellomycetes</taxon>
        <taxon>Mortierellales</taxon>
        <taxon>Mortierellaceae</taxon>
        <taxon>Entomortierella</taxon>
    </lineage>
</organism>
<evidence type="ECO:0000313" key="3">
    <source>
        <dbReference type="Proteomes" id="UP000827284"/>
    </source>
</evidence>
<evidence type="ECO:0000313" key="2">
    <source>
        <dbReference type="EMBL" id="GJJ71906.1"/>
    </source>
</evidence>
<comment type="caution">
    <text evidence="2">The sequence shown here is derived from an EMBL/GenBank/DDBJ whole genome shotgun (WGS) entry which is preliminary data.</text>
</comment>
<reference evidence="2" key="2">
    <citation type="journal article" date="2022" name="Microbiol. Resour. Announc.">
        <title>Whole-Genome Sequence of Entomortierella parvispora E1425, a Mucoromycotan Fungus Associated with Burkholderiaceae-Related Endosymbiotic Bacteria.</title>
        <authorList>
            <person name="Herlambang A."/>
            <person name="Guo Y."/>
            <person name="Takashima Y."/>
            <person name="Narisawa K."/>
            <person name="Ohta H."/>
            <person name="Nishizawa T."/>
        </authorList>
    </citation>
    <scope>NUCLEOTIDE SEQUENCE</scope>
    <source>
        <strain evidence="2">E1425</strain>
    </source>
</reference>
<name>A0A9P3LV82_9FUNG</name>
<dbReference type="EMBL" id="BQFW01000006">
    <property type="protein sequence ID" value="GJJ71906.1"/>
    <property type="molecule type" value="Genomic_DNA"/>
</dbReference>
<sequence length="190" mass="21963">MTLRTAEEGDDVEGSGQEEDHDGILSKEAIAIFEFSQRFRREKALAELKEKSRLRLRRIKRRKLTKLGFALTEGNSDESENDLSHGCSYSLGWDGKQEDEVEDEEEDEEEDEDEDDVQTGELPPTDISFMSLNEKLRGRIHRRLYASNSDEVNTSEIRSIEMLEDLLNQTYNDIVRQDGVVYWPGMPLRC</sequence>
<feature type="compositionally biased region" description="Acidic residues" evidence="1">
    <location>
        <begin position="97"/>
        <end position="118"/>
    </location>
</feature>
<dbReference type="Proteomes" id="UP000827284">
    <property type="component" value="Unassembled WGS sequence"/>
</dbReference>
<protein>
    <submittedName>
        <fullName evidence="2">Uncharacterized protein</fullName>
    </submittedName>
</protein>
<feature type="region of interest" description="Disordered" evidence="1">
    <location>
        <begin position="1"/>
        <end position="25"/>
    </location>
</feature>
<reference evidence="2" key="1">
    <citation type="submission" date="2021-11" db="EMBL/GenBank/DDBJ databases">
        <authorList>
            <person name="Herlambang A."/>
            <person name="Guo Y."/>
            <person name="Takashima Y."/>
            <person name="Nishizawa T."/>
        </authorList>
    </citation>
    <scope>NUCLEOTIDE SEQUENCE</scope>
    <source>
        <strain evidence="2">E1425</strain>
    </source>
</reference>
<proteinExistence type="predicted"/>
<feature type="region of interest" description="Disordered" evidence="1">
    <location>
        <begin position="73"/>
        <end position="126"/>
    </location>
</feature>
<evidence type="ECO:0000256" key="1">
    <source>
        <dbReference type="SAM" id="MobiDB-lite"/>
    </source>
</evidence>
<feature type="compositionally biased region" description="Acidic residues" evidence="1">
    <location>
        <begin position="8"/>
        <end position="21"/>
    </location>
</feature>
<keyword evidence="3" id="KW-1185">Reference proteome</keyword>
<dbReference type="OrthoDB" id="2430011at2759"/>
<gene>
    <name evidence="2" type="ORF">EMPS_04263</name>
</gene>